<evidence type="ECO:0000256" key="8">
    <source>
        <dbReference type="ARBA" id="ARBA00023136"/>
    </source>
</evidence>
<keyword evidence="4 13" id="KW-0732">Signal</keyword>
<keyword evidence="7 12" id="KW-1133">Transmembrane helix</keyword>
<keyword evidence="9 10" id="KW-1015">Disulfide bond</keyword>
<feature type="chain" id="PRO_5018735753" evidence="13">
    <location>
        <begin position="28"/>
        <end position="521"/>
    </location>
</feature>
<feature type="disulfide bond" evidence="10">
    <location>
        <begin position="373"/>
        <end position="383"/>
    </location>
</feature>
<dbReference type="GO" id="GO:0016020">
    <property type="term" value="C:membrane"/>
    <property type="evidence" value="ECO:0007669"/>
    <property type="project" value="UniProtKB-SubCell"/>
</dbReference>
<dbReference type="Ensembl" id="ENSFHET00000001227.1">
    <property type="protein sequence ID" value="ENSFHEP00000027008.1"/>
    <property type="gene ID" value="ENSFHEG00000010198.1"/>
</dbReference>
<dbReference type="GO" id="GO:0030246">
    <property type="term" value="F:carbohydrate binding"/>
    <property type="evidence" value="ECO:0007669"/>
    <property type="project" value="UniProtKB-KW"/>
</dbReference>
<evidence type="ECO:0000256" key="4">
    <source>
        <dbReference type="ARBA" id="ARBA00022729"/>
    </source>
</evidence>
<keyword evidence="2 10" id="KW-0245">EGF-like domain</keyword>
<dbReference type="SUPFAM" id="SSF57196">
    <property type="entry name" value="EGF/Laminin"/>
    <property type="match status" value="1"/>
</dbReference>
<comment type="caution">
    <text evidence="10">Lacks conserved residue(s) required for the propagation of feature annotation.</text>
</comment>
<dbReference type="OrthoDB" id="4062651at2759"/>
<dbReference type="SMART" id="SM00179">
    <property type="entry name" value="EGF_CA"/>
    <property type="match status" value="3"/>
</dbReference>
<dbReference type="Gene3D" id="2.10.25.10">
    <property type="entry name" value="Laminin"/>
    <property type="match status" value="6"/>
</dbReference>
<evidence type="ECO:0000259" key="14">
    <source>
        <dbReference type="PROSITE" id="PS50026"/>
    </source>
</evidence>
<evidence type="ECO:0000256" key="5">
    <source>
        <dbReference type="ARBA" id="ARBA00022734"/>
    </source>
</evidence>
<evidence type="ECO:0000256" key="7">
    <source>
        <dbReference type="ARBA" id="ARBA00022989"/>
    </source>
</evidence>
<dbReference type="InterPro" id="IPR026823">
    <property type="entry name" value="cEGF"/>
</dbReference>
<dbReference type="InterPro" id="IPR001881">
    <property type="entry name" value="EGF-like_Ca-bd_dom"/>
</dbReference>
<reference evidence="15" key="1">
    <citation type="submission" date="2025-08" db="UniProtKB">
        <authorList>
            <consortium name="Ensembl"/>
        </authorList>
    </citation>
    <scope>IDENTIFICATION</scope>
</reference>
<dbReference type="InterPro" id="IPR000742">
    <property type="entry name" value="EGF"/>
</dbReference>
<evidence type="ECO:0000256" key="2">
    <source>
        <dbReference type="ARBA" id="ARBA00022536"/>
    </source>
</evidence>
<dbReference type="InterPro" id="IPR018097">
    <property type="entry name" value="EGF_Ca-bd_CS"/>
</dbReference>
<protein>
    <submittedName>
        <fullName evidence="15">Thrombomodulin-like</fullName>
    </submittedName>
</protein>
<evidence type="ECO:0000256" key="3">
    <source>
        <dbReference type="ARBA" id="ARBA00022692"/>
    </source>
</evidence>
<dbReference type="SUPFAM" id="SSF57184">
    <property type="entry name" value="Growth factor receptor domain"/>
    <property type="match status" value="1"/>
</dbReference>
<evidence type="ECO:0000256" key="1">
    <source>
        <dbReference type="ARBA" id="ARBA00004479"/>
    </source>
</evidence>
<name>A0A3Q2QHT4_FUNHE</name>
<evidence type="ECO:0000256" key="11">
    <source>
        <dbReference type="SAM" id="MobiDB-lite"/>
    </source>
</evidence>
<dbReference type="PROSITE" id="PS01186">
    <property type="entry name" value="EGF_2"/>
    <property type="match status" value="1"/>
</dbReference>
<keyword evidence="8 12" id="KW-0472">Membrane</keyword>
<dbReference type="SMART" id="SM00181">
    <property type="entry name" value="EGF"/>
    <property type="match status" value="5"/>
</dbReference>
<evidence type="ECO:0000256" key="13">
    <source>
        <dbReference type="SAM" id="SignalP"/>
    </source>
</evidence>
<dbReference type="GO" id="GO:0005509">
    <property type="term" value="F:calcium ion binding"/>
    <property type="evidence" value="ECO:0007669"/>
    <property type="project" value="InterPro"/>
</dbReference>
<dbReference type="AlphaFoldDB" id="A0A3Q2QHT4"/>
<evidence type="ECO:0000256" key="6">
    <source>
        <dbReference type="ARBA" id="ARBA00022737"/>
    </source>
</evidence>
<dbReference type="SUPFAM" id="SSF56436">
    <property type="entry name" value="C-type lectin-like"/>
    <property type="match status" value="1"/>
</dbReference>
<dbReference type="Proteomes" id="UP000265000">
    <property type="component" value="Unplaced"/>
</dbReference>
<dbReference type="PANTHER" id="PTHR14789">
    <property type="entry name" value="CHONDROLECTIN VARIANT CHODLFDELTAE"/>
    <property type="match status" value="1"/>
</dbReference>
<feature type="domain" description="EGF-like" evidence="14">
    <location>
        <begin position="369"/>
        <end position="407"/>
    </location>
</feature>
<comment type="subcellular location">
    <subcellularLocation>
        <location evidence="1">Membrane</location>
        <topology evidence="1">Single-pass type I membrane protein</topology>
    </subcellularLocation>
</comment>
<evidence type="ECO:0000256" key="10">
    <source>
        <dbReference type="PROSITE-ProRule" id="PRU00076"/>
    </source>
</evidence>
<dbReference type="STRING" id="8078.ENSFHEP00000027008"/>
<dbReference type="PANTHER" id="PTHR14789:SF9">
    <property type="entry name" value="THROMBOMODULIN"/>
    <property type="match status" value="1"/>
</dbReference>
<dbReference type="InterPro" id="IPR016187">
    <property type="entry name" value="CTDL_fold"/>
</dbReference>
<feature type="compositionally biased region" description="Acidic residues" evidence="11">
    <location>
        <begin position="413"/>
        <end position="423"/>
    </location>
</feature>
<organism evidence="15 16">
    <name type="scientific">Fundulus heteroclitus</name>
    <name type="common">Killifish</name>
    <name type="synonym">Mummichog</name>
    <dbReference type="NCBI Taxonomy" id="8078"/>
    <lineage>
        <taxon>Eukaryota</taxon>
        <taxon>Metazoa</taxon>
        <taxon>Chordata</taxon>
        <taxon>Craniata</taxon>
        <taxon>Vertebrata</taxon>
        <taxon>Euteleostomi</taxon>
        <taxon>Actinopterygii</taxon>
        <taxon>Neopterygii</taxon>
        <taxon>Teleostei</taxon>
        <taxon>Neoteleostei</taxon>
        <taxon>Acanthomorphata</taxon>
        <taxon>Ovalentaria</taxon>
        <taxon>Atherinomorphae</taxon>
        <taxon>Cyprinodontiformes</taxon>
        <taxon>Fundulidae</taxon>
        <taxon>Fundulus</taxon>
    </lineage>
</organism>
<evidence type="ECO:0000256" key="9">
    <source>
        <dbReference type="ARBA" id="ARBA00023157"/>
    </source>
</evidence>
<dbReference type="PROSITE" id="PS01187">
    <property type="entry name" value="EGF_CA"/>
    <property type="match status" value="1"/>
</dbReference>
<sequence>MLFFSASMNLITPTLFFCGLFLQEAAASQRARCSGDLCLFQRSAGFNAAERACQESGGQLVQSGAVGQMTALKRLTIDVSGTFWLHGGPNCTAVSGGRGRNVTVLSEPCRSTLDGFLCLYDPSSVCSAVQSAGGNFVTYSTSGGFVVLDSETFPPGTLALVVPRNAHYPDSKYLCLSHWLQAPWTCEVLEGGCDHECNKTANTCMCPPAHSLHHNNISCAEPTVVPSEIQGCPRGYKLAADGRSCEDVNECADDPCIEEGEHCVNLDGGYDCRCADDFIEEDGRCVNISICSLCEHMKCDKISGVYQCVCNEGFRVSPRDPTMCERDCQRECPAICNPNPDLEKKDMQQCFCPDNYILDIREGTATCYDIDECEAQAMCDHQCENLFGGFRCTCRKGYTLQGKEKCVRLQGASEEEEGEEEEASGSPPPILAPASTPISLQPAAVPSYVKTGSVLGITVFLGLCVVLLVCVVRTAARRCGRLTLNSLKPRDIDIFYLQQITTETYKRLSFDKPFKNEPQRV</sequence>
<dbReference type="PROSITE" id="PS00010">
    <property type="entry name" value="ASX_HYDROXYL"/>
    <property type="match status" value="2"/>
</dbReference>
<feature type="transmembrane region" description="Helical" evidence="12">
    <location>
        <begin position="454"/>
        <end position="476"/>
    </location>
</feature>
<feature type="region of interest" description="Disordered" evidence="11">
    <location>
        <begin position="411"/>
        <end position="432"/>
    </location>
</feature>
<keyword evidence="6" id="KW-0677">Repeat</keyword>
<dbReference type="GeneID" id="105923196"/>
<dbReference type="GeneTree" id="ENSGT00940000175238"/>
<keyword evidence="16" id="KW-1185">Reference proteome</keyword>
<keyword evidence="5" id="KW-0430">Lectin</keyword>
<evidence type="ECO:0000256" key="12">
    <source>
        <dbReference type="SAM" id="Phobius"/>
    </source>
</evidence>
<dbReference type="Pfam" id="PF07645">
    <property type="entry name" value="EGF_CA"/>
    <property type="match status" value="1"/>
</dbReference>
<evidence type="ECO:0000313" key="16">
    <source>
        <dbReference type="Proteomes" id="UP000265000"/>
    </source>
</evidence>
<feature type="signal peptide" evidence="13">
    <location>
        <begin position="1"/>
        <end position="27"/>
    </location>
</feature>
<dbReference type="CDD" id="cd00054">
    <property type="entry name" value="EGF_CA"/>
    <property type="match status" value="2"/>
</dbReference>
<dbReference type="InterPro" id="IPR009030">
    <property type="entry name" value="Growth_fac_rcpt_cys_sf"/>
</dbReference>
<evidence type="ECO:0000313" key="15">
    <source>
        <dbReference type="Ensembl" id="ENSFHEP00000027008.1"/>
    </source>
</evidence>
<reference evidence="15" key="2">
    <citation type="submission" date="2025-09" db="UniProtKB">
        <authorList>
            <consortium name="Ensembl"/>
        </authorList>
    </citation>
    <scope>IDENTIFICATION</scope>
</reference>
<dbReference type="InterPro" id="IPR051505">
    <property type="entry name" value="C-type_lectin_domain"/>
</dbReference>
<accession>A0A3Q2QHT4</accession>
<dbReference type="InterPro" id="IPR049883">
    <property type="entry name" value="NOTCH1_EGF-like"/>
</dbReference>
<feature type="domain" description="EGF-like" evidence="14">
    <location>
        <begin position="247"/>
        <end position="286"/>
    </location>
</feature>
<dbReference type="PROSITE" id="PS50026">
    <property type="entry name" value="EGF_3"/>
    <property type="match status" value="2"/>
</dbReference>
<dbReference type="Pfam" id="PF12662">
    <property type="entry name" value="cEGF"/>
    <property type="match status" value="1"/>
</dbReference>
<dbReference type="InterPro" id="IPR000152">
    <property type="entry name" value="EGF-type_Asp/Asn_hydroxyl_site"/>
</dbReference>
<proteinExistence type="predicted"/>
<keyword evidence="3 12" id="KW-0812">Transmembrane</keyword>